<dbReference type="PANTHER" id="PTHR36195">
    <property type="entry name" value="DOMAIN PROTEIN, PUTATIVE (AFU_ORTHOLOGUE AFUA_5G01990)-RELATED-RELATED"/>
    <property type="match status" value="1"/>
</dbReference>
<evidence type="ECO:0000313" key="2">
    <source>
        <dbReference type="Proteomes" id="UP001593940"/>
    </source>
</evidence>
<dbReference type="InterPro" id="IPR018028">
    <property type="entry name" value="Catalase"/>
</dbReference>
<proteinExistence type="predicted"/>
<keyword evidence="2" id="KW-1185">Reference proteome</keyword>
<dbReference type="SUPFAM" id="SSF56634">
    <property type="entry name" value="Heme-dependent catalase-like"/>
    <property type="match status" value="1"/>
</dbReference>
<comment type="caution">
    <text evidence="1">The sequence shown here is derived from an EMBL/GenBank/DDBJ whole genome shotgun (WGS) entry which is preliminary data.</text>
</comment>
<sequence length="371" mass="41598">MTVLEHVPDGEAEQIDHIVELTGEQLKRRYTNGPRFLRGVHPKDHGCVRARFAVHECLADDYQVGVFAEPGRQFDAWIRFSNAAPLVSPDSALSEAGAVGHGSRGMAVKLIGVSGSRLLPEDGELTQDFLMINQPVFAFANVEDYEALSRIILEDNENPKRFFAERIRRTPEGKPVMSDPTTQRAVRTAGIIERITNSKPSAYQPPPLSPLDNSYFGAAPFLFGEGRVMRFSAKPVSPMLGDVVEFVKNPNYLREALHKRLTEGEEIEFEFQVQVRSAESLAGAIVTEIEDACVDWDEEKHPFVTVARIFIPPQDCTTPERKELCERLSFSPWHGLLEHRPLGGINRLRRAVYEVSVRARAVSPEYSAPEY</sequence>
<dbReference type="CDD" id="cd08152">
    <property type="entry name" value="y4iL_like"/>
    <property type="match status" value="1"/>
</dbReference>
<dbReference type="Proteomes" id="UP001593940">
    <property type="component" value="Unassembled WGS sequence"/>
</dbReference>
<accession>A0ABV6Y2I6</accession>
<organism evidence="1 2">
    <name type="scientific">Microvirga arabica</name>
    <dbReference type="NCBI Taxonomy" id="1128671"/>
    <lineage>
        <taxon>Bacteria</taxon>
        <taxon>Pseudomonadati</taxon>
        <taxon>Pseudomonadota</taxon>
        <taxon>Alphaproteobacteria</taxon>
        <taxon>Hyphomicrobiales</taxon>
        <taxon>Methylobacteriaceae</taxon>
        <taxon>Microvirga</taxon>
    </lineage>
</organism>
<dbReference type="InterPro" id="IPR020835">
    <property type="entry name" value="Catalase_sf"/>
</dbReference>
<reference evidence="1 2" key="1">
    <citation type="submission" date="2024-09" db="EMBL/GenBank/DDBJ databases">
        <title>Nodulacao em especies de Leguminosae Basais da Amazonia e Caracterizacao dos Rizobios e Bacterias Associadas aos Nodulos.</title>
        <authorList>
            <person name="Jambeiro I.C.A."/>
            <person name="Lopes I.S."/>
            <person name="Aguiar E.R.G.R."/>
            <person name="Santos A.F.J."/>
            <person name="Dos Santos J.M.F."/>
            <person name="Gross E."/>
        </authorList>
    </citation>
    <scope>NUCLEOTIDE SEQUENCE [LARGE SCALE GENOMIC DNA]</scope>
    <source>
        <strain evidence="1 2">BRUESC1165</strain>
    </source>
</reference>
<dbReference type="RefSeq" id="WP_377028672.1">
    <property type="nucleotide sequence ID" value="NZ_JBHOMY010000004.1"/>
</dbReference>
<evidence type="ECO:0000313" key="1">
    <source>
        <dbReference type="EMBL" id="MFC1455487.1"/>
    </source>
</evidence>
<dbReference type="EMBL" id="JBHOMY010000004">
    <property type="protein sequence ID" value="MFC1455487.1"/>
    <property type="molecule type" value="Genomic_DNA"/>
</dbReference>
<gene>
    <name evidence="1" type="ORF">ACETIH_01765</name>
</gene>
<dbReference type="Gene3D" id="2.40.180.10">
    <property type="entry name" value="Catalase core domain"/>
    <property type="match status" value="1"/>
</dbReference>
<protein>
    <submittedName>
        <fullName evidence="1">Catalase family protein</fullName>
    </submittedName>
</protein>
<dbReference type="PROSITE" id="PS51402">
    <property type="entry name" value="CATALASE_3"/>
    <property type="match status" value="1"/>
</dbReference>
<dbReference type="PANTHER" id="PTHR36195:SF4">
    <property type="entry name" value="DOMAIN PROTEIN, PUTATIVE (AFU_ORTHOLOGUE AFUA_5G01990)-RELATED"/>
    <property type="match status" value="1"/>
</dbReference>
<name>A0ABV6Y2I6_9HYPH</name>